<evidence type="ECO:0000313" key="2">
    <source>
        <dbReference type="EMBL" id="JAE03877.1"/>
    </source>
</evidence>
<dbReference type="EMBL" id="GBRH01194019">
    <property type="protein sequence ID" value="JAE03877.1"/>
    <property type="molecule type" value="Transcribed_RNA"/>
</dbReference>
<organism evidence="2">
    <name type="scientific">Arundo donax</name>
    <name type="common">Giant reed</name>
    <name type="synonym">Donax arundinaceus</name>
    <dbReference type="NCBI Taxonomy" id="35708"/>
    <lineage>
        <taxon>Eukaryota</taxon>
        <taxon>Viridiplantae</taxon>
        <taxon>Streptophyta</taxon>
        <taxon>Embryophyta</taxon>
        <taxon>Tracheophyta</taxon>
        <taxon>Spermatophyta</taxon>
        <taxon>Magnoliopsida</taxon>
        <taxon>Liliopsida</taxon>
        <taxon>Poales</taxon>
        <taxon>Poaceae</taxon>
        <taxon>PACMAD clade</taxon>
        <taxon>Arundinoideae</taxon>
        <taxon>Arundineae</taxon>
        <taxon>Arundo</taxon>
    </lineage>
</organism>
<reference evidence="2" key="1">
    <citation type="submission" date="2014-09" db="EMBL/GenBank/DDBJ databases">
        <authorList>
            <person name="Magalhaes I.L.F."/>
            <person name="Oliveira U."/>
            <person name="Santos F.R."/>
            <person name="Vidigal T.H.D.A."/>
            <person name="Brescovit A.D."/>
            <person name="Santos A.J."/>
        </authorList>
    </citation>
    <scope>NUCLEOTIDE SEQUENCE</scope>
    <source>
        <tissue evidence="2">Shoot tissue taken approximately 20 cm above the soil surface</tissue>
    </source>
</reference>
<keyword evidence="1" id="KW-1133">Transmembrane helix</keyword>
<feature type="transmembrane region" description="Helical" evidence="1">
    <location>
        <begin position="37"/>
        <end position="63"/>
    </location>
</feature>
<name>A0A0A9EUV1_ARUDO</name>
<keyword evidence="1" id="KW-0472">Membrane</keyword>
<sequence length="75" mass="8642">MPSLPPSPAGAQVYLLSLLVARPLVHLLEFPLHLPHSVIPMICFVGFHWLVQFSVGINFWWIFWPPIFVKHARND</sequence>
<evidence type="ECO:0000256" key="1">
    <source>
        <dbReference type="SAM" id="Phobius"/>
    </source>
</evidence>
<accession>A0A0A9EUV1</accession>
<reference evidence="2" key="2">
    <citation type="journal article" date="2015" name="Data Brief">
        <title>Shoot transcriptome of the giant reed, Arundo donax.</title>
        <authorList>
            <person name="Barrero R.A."/>
            <person name="Guerrero F.D."/>
            <person name="Moolhuijzen P."/>
            <person name="Goolsby J.A."/>
            <person name="Tidwell J."/>
            <person name="Bellgard S.E."/>
            <person name="Bellgard M.I."/>
        </authorList>
    </citation>
    <scope>NUCLEOTIDE SEQUENCE</scope>
    <source>
        <tissue evidence="2">Shoot tissue taken approximately 20 cm above the soil surface</tissue>
    </source>
</reference>
<protein>
    <submittedName>
        <fullName evidence="2">Uncharacterized protein</fullName>
    </submittedName>
</protein>
<dbReference type="AlphaFoldDB" id="A0A0A9EUV1"/>
<keyword evidence="1" id="KW-0812">Transmembrane</keyword>
<proteinExistence type="predicted"/>